<dbReference type="InterPro" id="IPR015424">
    <property type="entry name" value="PyrdxlP-dep_Trfase"/>
</dbReference>
<dbReference type="GO" id="GO:0004015">
    <property type="term" value="F:adenosylmethionine-8-amino-7-oxononanoate transaminase activity"/>
    <property type="evidence" value="ECO:0007669"/>
    <property type="project" value="UniProtKB-UniRule"/>
</dbReference>
<dbReference type="GO" id="GO:0005737">
    <property type="term" value="C:cytoplasm"/>
    <property type="evidence" value="ECO:0007669"/>
    <property type="project" value="UniProtKB-SubCell"/>
</dbReference>
<dbReference type="InterPro" id="IPR049704">
    <property type="entry name" value="Aminotrans_3_PPA_site"/>
</dbReference>
<dbReference type="InterPro" id="IPR005815">
    <property type="entry name" value="BioA"/>
</dbReference>
<evidence type="ECO:0000313" key="11">
    <source>
        <dbReference type="Proteomes" id="UP000192408"/>
    </source>
</evidence>
<keyword evidence="5 9" id="KW-0949">S-adenosyl-L-methionine</keyword>
<evidence type="ECO:0000313" key="10">
    <source>
        <dbReference type="EMBL" id="SMB82118.1"/>
    </source>
</evidence>
<dbReference type="PROSITE" id="PS00600">
    <property type="entry name" value="AA_TRANSFER_CLASS_3"/>
    <property type="match status" value="1"/>
</dbReference>
<dbReference type="InterPro" id="IPR015422">
    <property type="entry name" value="PyrdxlP-dep_Trfase_small"/>
</dbReference>
<comment type="similarity">
    <text evidence="9">Belongs to the class-III pyridoxal-phosphate-dependent aminotransferase family. BioA subfamily.</text>
</comment>
<dbReference type="PANTHER" id="PTHR42684:SF17">
    <property type="entry name" value="ADENOSYLMETHIONINE-8-AMINO-7-OXONONANOATE AMINOTRANSFERASE"/>
    <property type="match status" value="1"/>
</dbReference>
<feature type="binding site" evidence="9">
    <location>
        <position position="247"/>
    </location>
    <ligand>
        <name>pyridoxal 5'-phosphate</name>
        <dbReference type="ChEBI" id="CHEBI:597326"/>
    </ligand>
</feature>
<feature type="modified residue" description="N6-(pyridoxal phosphate)lysine" evidence="9">
    <location>
        <position position="280"/>
    </location>
</feature>
<evidence type="ECO:0000256" key="4">
    <source>
        <dbReference type="ARBA" id="ARBA00022679"/>
    </source>
</evidence>
<comment type="catalytic activity">
    <reaction evidence="8 9">
        <text>(8S)-8-amino-7-oxononanoate + S-adenosyl-L-methionine = S-adenosyl-4-methylsulfanyl-2-oxobutanoate + (7R,8S)-7,8-diammoniononanoate</text>
        <dbReference type="Rhea" id="RHEA:16861"/>
        <dbReference type="ChEBI" id="CHEBI:16490"/>
        <dbReference type="ChEBI" id="CHEBI:59789"/>
        <dbReference type="ChEBI" id="CHEBI:149468"/>
        <dbReference type="ChEBI" id="CHEBI:149469"/>
        <dbReference type="EC" id="2.6.1.62"/>
    </reaction>
</comment>
<dbReference type="Proteomes" id="UP000192408">
    <property type="component" value="Unassembled WGS sequence"/>
</dbReference>
<evidence type="ECO:0000256" key="9">
    <source>
        <dbReference type="HAMAP-Rule" id="MF_00834"/>
    </source>
</evidence>
<evidence type="ECO:0000256" key="7">
    <source>
        <dbReference type="ARBA" id="ARBA00022898"/>
    </source>
</evidence>
<evidence type="ECO:0000256" key="1">
    <source>
        <dbReference type="ARBA" id="ARBA00001933"/>
    </source>
</evidence>
<evidence type="ECO:0000256" key="6">
    <source>
        <dbReference type="ARBA" id="ARBA00022756"/>
    </source>
</evidence>
<keyword evidence="7 9" id="KW-0663">Pyridoxal phosphate</keyword>
<dbReference type="GO" id="GO:0009102">
    <property type="term" value="P:biotin biosynthetic process"/>
    <property type="evidence" value="ECO:0007669"/>
    <property type="project" value="UniProtKB-UniRule"/>
</dbReference>
<dbReference type="PANTHER" id="PTHR42684">
    <property type="entry name" value="ADENOSYLMETHIONINE-8-AMINO-7-OXONONANOATE AMINOTRANSFERASE"/>
    <property type="match status" value="1"/>
</dbReference>
<dbReference type="EC" id="2.6.1.62" evidence="9"/>
<sequence length="435" mass="47641">MNLTALLEFDRQHLWHPYTSTLDPLPVYPVAKAAGVEITLQDGRTLLDGMSSWWAALHGYNHPRLNQAAASQLQQMSHIMFGGLTHEPAVRLGRLLLQILPPALTHIFYADSGSVAVEVAMKMAVQYQHALGQVRRCKFAAIRAGYHGDTWHAMSVCDPVTGMHSLFSQRLPVQFFLPQPQTRFDQAWDPADIQPLAELLASHTDEIAALILEPIVQGAGGMYFYSPRYLIEAKKLCEQHGVLLIFDEIATGFGRTGKLFALQHAEQYGNATPDIICLGKALTGGYMTLSATVTTAQVADTVSSGVAGCFMHGPTFMANPLACAVAAESIQLLLESDWQGNVARIERQLRQELAVAAAWDCVAEVRVLGAIGVLEMKSAVNMASLQARLVEQGVWVRPFGKLVYLMPPFIITPPQLSRLTAGLLRALQQEYPQAC</sequence>
<comment type="pathway">
    <text evidence="2 9">Cofactor biosynthesis; biotin biosynthesis; 7,8-diaminononanoate from 8-amino-7-oxononanoate (SAM route): step 1/1.</text>
</comment>
<name>A0A1W1ULV8_9PAST</name>
<evidence type="ECO:0000256" key="2">
    <source>
        <dbReference type="ARBA" id="ARBA00005063"/>
    </source>
</evidence>
<dbReference type="UniPathway" id="UPA00078">
    <property type="reaction ID" value="UER00160"/>
</dbReference>
<feature type="site" description="Participates in the substrate recognition with KAPA and in a stacking interaction with the adenine ring of SAM" evidence="9">
    <location>
        <position position="18"/>
    </location>
</feature>
<comment type="function">
    <text evidence="9">Catalyzes the transfer of the alpha-amino group from S-adenosyl-L-methionine (SAM) to 7-keto-8-aminopelargonic acid (KAPA) to form 7,8-diaminopelargonic acid (DAPA). It is the only aminotransferase known to utilize SAM as an amino donor.</text>
</comment>
<dbReference type="NCBIfam" id="NF005940">
    <property type="entry name" value="PRK07986.1"/>
    <property type="match status" value="1"/>
</dbReference>
<reference evidence="11" key="1">
    <citation type="submission" date="2017-04" db="EMBL/GenBank/DDBJ databases">
        <authorList>
            <person name="Varghese N."/>
            <person name="Submissions S."/>
        </authorList>
    </citation>
    <scope>NUCLEOTIDE SEQUENCE [LARGE SCALE GENOMIC DNA]</scope>
    <source>
        <strain evidence="11">DSM 23072</strain>
    </source>
</reference>
<dbReference type="GO" id="GO:0030170">
    <property type="term" value="F:pyridoxal phosphate binding"/>
    <property type="evidence" value="ECO:0007669"/>
    <property type="project" value="UniProtKB-UniRule"/>
</dbReference>
<dbReference type="HAMAP" id="MF_00834">
    <property type="entry name" value="BioA"/>
    <property type="match status" value="1"/>
</dbReference>
<evidence type="ECO:0000256" key="8">
    <source>
        <dbReference type="ARBA" id="ARBA00048449"/>
    </source>
</evidence>
<proteinExistence type="inferred from homology"/>
<feature type="binding site" evidence="9">
    <location>
        <begin position="113"/>
        <end position="114"/>
    </location>
    <ligand>
        <name>pyridoxal 5'-phosphate</name>
        <dbReference type="ChEBI" id="CHEBI:597326"/>
    </ligand>
</feature>
<feature type="binding site" evidence="9">
    <location>
        <position position="313"/>
    </location>
    <ligand>
        <name>substrate</name>
    </ligand>
</feature>
<feature type="binding site" evidence="9">
    <location>
        <position position="397"/>
    </location>
    <ligand>
        <name>substrate</name>
    </ligand>
</feature>
<keyword evidence="6 9" id="KW-0093">Biotin biosynthesis</keyword>
<feature type="binding site" evidence="9">
    <location>
        <position position="146"/>
    </location>
    <ligand>
        <name>substrate</name>
    </ligand>
</feature>
<accession>A0A1W1ULV8</accession>
<comment type="cofactor">
    <cofactor evidence="1 9">
        <name>pyridoxal 5'-phosphate</name>
        <dbReference type="ChEBI" id="CHEBI:597326"/>
    </cofactor>
</comment>
<dbReference type="RefSeq" id="WP_084256459.1">
    <property type="nucleotide sequence ID" value="NZ_FWWV01000008.1"/>
</dbReference>
<keyword evidence="4 9" id="KW-0808">Transferase</keyword>
<evidence type="ECO:0000256" key="5">
    <source>
        <dbReference type="ARBA" id="ARBA00022691"/>
    </source>
</evidence>
<protein>
    <recommendedName>
        <fullName evidence="9">Adenosylmethionine-8-amino-7-oxononanoate aminotransferase</fullName>
        <ecNumber evidence="9">2.6.1.62</ecNumber>
    </recommendedName>
    <alternativeName>
        <fullName evidence="9">7,8-diamino-pelargonic acid aminotransferase</fullName>
        <shortName evidence="9">DAPA AT</shortName>
        <shortName evidence="9">DAPA aminotransferase</shortName>
    </alternativeName>
    <alternativeName>
        <fullName evidence="9">7,8-diaminononanoate synthase</fullName>
        <shortName evidence="9">DANS</shortName>
    </alternativeName>
    <alternativeName>
        <fullName evidence="9">Diaminopelargonic acid synthase</fullName>
    </alternativeName>
</protein>
<gene>
    <name evidence="9" type="primary">bioA</name>
    <name evidence="10" type="ORF">SAMN05660772_02005</name>
</gene>
<dbReference type="Pfam" id="PF00202">
    <property type="entry name" value="Aminotran_3"/>
    <property type="match status" value="1"/>
</dbReference>
<dbReference type="InterPro" id="IPR015421">
    <property type="entry name" value="PyrdxlP-dep_Trfase_major"/>
</dbReference>
<dbReference type="AlphaFoldDB" id="A0A1W1ULV8"/>
<dbReference type="FunFam" id="3.40.640.10:FF:000041">
    <property type="entry name" value="Adenosylmethionine-8-amino-7-oxononanoate aminotransferase"/>
    <property type="match status" value="1"/>
</dbReference>
<keyword evidence="11" id="KW-1185">Reference proteome</keyword>
<feature type="binding site" evidence="9">
    <location>
        <begin position="314"/>
        <end position="315"/>
    </location>
    <ligand>
        <name>pyridoxal 5'-phosphate</name>
        <dbReference type="ChEBI" id="CHEBI:597326"/>
    </ligand>
</feature>
<dbReference type="Gene3D" id="3.40.640.10">
    <property type="entry name" value="Type I PLP-dependent aspartate aminotransferase-like (Major domain)"/>
    <property type="match status" value="1"/>
</dbReference>
<dbReference type="NCBIfam" id="TIGR00508">
    <property type="entry name" value="bioA"/>
    <property type="match status" value="1"/>
</dbReference>
<dbReference type="STRING" id="1122938.SAMN05660772_02005"/>
<feature type="binding site" evidence="9">
    <location>
        <position position="280"/>
    </location>
    <ligand>
        <name>substrate</name>
    </ligand>
</feature>
<feature type="binding site" evidence="9">
    <location>
        <position position="53"/>
    </location>
    <ligand>
        <name>substrate</name>
    </ligand>
</feature>
<dbReference type="NCBIfam" id="NF004624">
    <property type="entry name" value="PRK05964.1"/>
    <property type="match status" value="1"/>
</dbReference>
<keyword evidence="3 9" id="KW-0032">Aminotransferase</keyword>
<evidence type="ECO:0000256" key="3">
    <source>
        <dbReference type="ARBA" id="ARBA00022576"/>
    </source>
</evidence>
<dbReference type="Gene3D" id="3.90.1150.10">
    <property type="entry name" value="Aspartate Aminotransferase, domain 1"/>
    <property type="match status" value="1"/>
</dbReference>
<dbReference type="InterPro" id="IPR005814">
    <property type="entry name" value="Aminotrans_3"/>
</dbReference>
<comment type="subunit">
    <text evidence="9">Homodimer.</text>
</comment>
<organism evidence="10 11">
    <name type="scientific">Pasteurella testudinis DSM 23072</name>
    <dbReference type="NCBI Taxonomy" id="1122938"/>
    <lineage>
        <taxon>Bacteria</taxon>
        <taxon>Pseudomonadati</taxon>
        <taxon>Pseudomonadota</taxon>
        <taxon>Gammaproteobacteria</taxon>
        <taxon>Pasteurellales</taxon>
        <taxon>Pasteurellaceae</taxon>
        <taxon>Pasteurella</taxon>
    </lineage>
</organism>
<keyword evidence="9" id="KW-0963">Cytoplasm</keyword>
<dbReference type="SUPFAM" id="SSF53383">
    <property type="entry name" value="PLP-dependent transferases"/>
    <property type="match status" value="1"/>
</dbReference>
<dbReference type="EMBL" id="FWWV01000008">
    <property type="protein sequence ID" value="SMB82118.1"/>
    <property type="molecule type" value="Genomic_DNA"/>
</dbReference>
<comment type="subcellular location">
    <subcellularLocation>
        <location evidence="9">Cytoplasm</location>
    </subcellularLocation>
</comment>
<dbReference type="CDD" id="cd00610">
    <property type="entry name" value="OAT_like"/>
    <property type="match status" value="1"/>
</dbReference>